<dbReference type="PANTHER" id="PTHR35798:SF1">
    <property type="entry name" value="CELL DIVISION PROTEIN SEPF"/>
    <property type="match status" value="1"/>
</dbReference>
<keyword evidence="1 5" id="KW-0132">Cell division</keyword>
<evidence type="ECO:0000256" key="6">
    <source>
        <dbReference type="SAM" id="MobiDB-lite"/>
    </source>
</evidence>
<keyword evidence="2 5" id="KW-0717">Septation</keyword>
<accession>A0A6C7E651</accession>
<dbReference type="KEGG" id="aym:YM304_19530"/>
<dbReference type="PANTHER" id="PTHR35798">
    <property type="entry name" value="CELL DIVISION PROTEIN SEPF"/>
    <property type="match status" value="1"/>
</dbReference>
<comment type="subcellular location">
    <subcellularLocation>
        <location evidence="5">Cytoplasm</location>
    </subcellularLocation>
    <text evidence="5">Localizes to the division site, in a FtsZ-dependent manner.</text>
</comment>
<evidence type="ECO:0000313" key="8">
    <source>
        <dbReference type="Proteomes" id="UP000011863"/>
    </source>
</evidence>
<gene>
    <name evidence="5" type="primary">sepF</name>
    <name evidence="7" type="ORF">YM304_19530</name>
</gene>
<evidence type="ECO:0000256" key="1">
    <source>
        <dbReference type="ARBA" id="ARBA00022618"/>
    </source>
</evidence>
<proteinExistence type="inferred from homology"/>
<keyword evidence="3 5" id="KW-0131">Cell cycle</keyword>
<reference evidence="7 8" key="1">
    <citation type="journal article" date="2013" name="Int. J. Syst. Evol. Microbiol.">
        <title>Ilumatobacter nonamiense sp. nov. and Ilumatobacter coccineum sp. nov., isolated from seashore sand.</title>
        <authorList>
            <person name="Matsumoto A."/>
            <person name="Kasai H."/>
            <person name="Matsuo Y."/>
            <person name="Shizuri Y."/>
            <person name="Ichikawa N."/>
            <person name="Fujita N."/>
            <person name="Omura S."/>
            <person name="Takahashi Y."/>
        </authorList>
    </citation>
    <scope>NUCLEOTIDE SEQUENCE [LARGE SCALE GENOMIC DNA]</scope>
    <source>
        <strain evidence="8">NBRC 103263 / KCTC 29153 / YM16-304</strain>
    </source>
</reference>
<dbReference type="Pfam" id="PF04472">
    <property type="entry name" value="SepF"/>
    <property type="match status" value="1"/>
</dbReference>
<comment type="subunit">
    <text evidence="5">Homodimer. Interacts with FtsZ.</text>
</comment>
<dbReference type="OrthoDB" id="3731101at2"/>
<dbReference type="InterPro" id="IPR007561">
    <property type="entry name" value="Cell_div_SepF/SepF-rel"/>
</dbReference>
<feature type="compositionally biased region" description="Basic and acidic residues" evidence="6">
    <location>
        <begin position="37"/>
        <end position="48"/>
    </location>
</feature>
<feature type="region of interest" description="Disordered" evidence="6">
    <location>
        <begin position="1"/>
        <end position="135"/>
    </location>
</feature>
<evidence type="ECO:0000256" key="3">
    <source>
        <dbReference type="ARBA" id="ARBA00023306"/>
    </source>
</evidence>
<organism evidence="7 8">
    <name type="scientific">Ilumatobacter coccineus (strain NBRC 103263 / KCTC 29153 / YM16-304)</name>
    <dbReference type="NCBI Taxonomy" id="1313172"/>
    <lineage>
        <taxon>Bacteria</taxon>
        <taxon>Bacillati</taxon>
        <taxon>Actinomycetota</taxon>
        <taxon>Acidimicrobiia</taxon>
        <taxon>Acidimicrobiales</taxon>
        <taxon>Ilumatobacteraceae</taxon>
        <taxon>Ilumatobacter</taxon>
    </lineage>
</organism>
<feature type="compositionally biased region" description="Acidic residues" evidence="6">
    <location>
        <begin position="17"/>
        <end position="29"/>
    </location>
</feature>
<name>A0A6C7E651_ILUCY</name>
<comment type="similarity">
    <text evidence="5">Belongs to the SepF family.</text>
</comment>
<dbReference type="HAMAP" id="MF_01197">
    <property type="entry name" value="SepF"/>
    <property type="match status" value="1"/>
</dbReference>
<evidence type="ECO:0000313" key="7">
    <source>
        <dbReference type="EMBL" id="BAN02267.1"/>
    </source>
</evidence>
<dbReference type="GO" id="GO:0005737">
    <property type="term" value="C:cytoplasm"/>
    <property type="evidence" value="ECO:0007669"/>
    <property type="project" value="UniProtKB-SubCell"/>
</dbReference>
<evidence type="ECO:0000256" key="2">
    <source>
        <dbReference type="ARBA" id="ARBA00023210"/>
    </source>
</evidence>
<dbReference type="Proteomes" id="UP000011863">
    <property type="component" value="Chromosome"/>
</dbReference>
<sequence>MSLWKRTMDYLGLGPDDAYDDYDGYDEPEPPARQQRAQRDVEPADQRAPRGNRGGWEPEGEPTVRTVAPRPSFPSKDFDASAAARRPSMQQPHQSPGRGADDSGVHIRPSQPEQPAPQPQLRSIPGGSMEPHTVRPRRFDQAQEVADAFKNGMPVIMNLEGTERDVARRLIDFASGICYALDGTMEKVATGVYLLKPPARPQRYDEYDD</sequence>
<evidence type="ECO:0000256" key="5">
    <source>
        <dbReference type="HAMAP-Rule" id="MF_01197"/>
    </source>
</evidence>
<keyword evidence="8" id="KW-1185">Reference proteome</keyword>
<dbReference type="EMBL" id="AP012057">
    <property type="protein sequence ID" value="BAN02267.1"/>
    <property type="molecule type" value="Genomic_DNA"/>
</dbReference>
<dbReference type="GO" id="GO:0000917">
    <property type="term" value="P:division septum assembly"/>
    <property type="evidence" value="ECO:0007669"/>
    <property type="project" value="UniProtKB-KW"/>
</dbReference>
<dbReference type="Gene3D" id="3.30.110.150">
    <property type="entry name" value="SepF-like protein"/>
    <property type="match status" value="1"/>
</dbReference>
<dbReference type="InterPro" id="IPR023052">
    <property type="entry name" value="Cell_div_SepF"/>
</dbReference>
<evidence type="ECO:0000256" key="4">
    <source>
        <dbReference type="ARBA" id="ARBA00044936"/>
    </source>
</evidence>
<dbReference type="AlphaFoldDB" id="A0A6C7E651"/>
<dbReference type="InterPro" id="IPR038594">
    <property type="entry name" value="SepF-like_sf"/>
</dbReference>
<protein>
    <recommendedName>
        <fullName evidence="5">Cell division protein SepF</fullName>
    </recommendedName>
</protein>
<comment type="function">
    <text evidence="4 5">Cell division protein that is part of the divisome complex and is recruited early to the Z-ring. Probably stimulates Z-ring formation, perhaps through the cross-linking of FtsZ protofilaments. Its function overlaps with FtsA.</text>
</comment>
<dbReference type="RefSeq" id="WP_015441514.1">
    <property type="nucleotide sequence ID" value="NC_020520.1"/>
</dbReference>
<dbReference type="GO" id="GO:0043093">
    <property type="term" value="P:FtsZ-dependent cytokinesis"/>
    <property type="evidence" value="ECO:0007669"/>
    <property type="project" value="UniProtKB-UniRule"/>
</dbReference>
<keyword evidence="5" id="KW-0963">Cytoplasm</keyword>